<dbReference type="Proteomes" id="UP001595765">
    <property type="component" value="Unassembled WGS sequence"/>
</dbReference>
<dbReference type="PIRSF" id="PIRSF000350">
    <property type="entry name" value="Mercury_reductase_MerA"/>
    <property type="match status" value="1"/>
</dbReference>
<reference evidence="10" key="1">
    <citation type="journal article" date="2019" name="Int. J. Syst. Evol. Microbiol.">
        <title>The Global Catalogue of Microorganisms (GCM) 10K type strain sequencing project: providing services to taxonomists for standard genome sequencing and annotation.</title>
        <authorList>
            <consortium name="The Broad Institute Genomics Platform"/>
            <consortium name="The Broad Institute Genome Sequencing Center for Infectious Disease"/>
            <person name="Wu L."/>
            <person name="Ma J."/>
        </authorList>
    </citation>
    <scope>NUCLEOTIDE SEQUENCE [LARGE SCALE GENOMIC DNA]</scope>
    <source>
        <strain evidence="10">CGMCC 4.7237</strain>
    </source>
</reference>
<keyword evidence="3" id="KW-0285">Flavoprotein</keyword>
<comment type="similarity">
    <text evidence="2">Belongs to the class-I pyridine nucleotide-disulfide oxidoreductase family.</text>
</comment>
<dbReference type="InterPro" id="IPR004099">
    <property type="entry name" value="Pyr_nucl-diS_OxRdtase_dimer"/>
</dbReference>
<dbReference type="Pfam" id="PF02852">
    <property type="entry name" value="Pyr_redox_dim"/>
    <property type="match status" value="1"/>
</dbReference>
<dbReference type="PANTHER" id="PTHR22912">
    <property type="entry name" value="DISULFIDE OXIDOREDUCTASE"/>
    <property type="match status" value="1"/>
</dbReference>
<dbReference type="InterPro" id="IPR023753">
    <property type="entry name" value="FAD/NAD-binding_dom"/>
</dbReference>
<evidence type="ECO:0000256" key="5">
    <source>
        <dbReference type="ARBA" id="ARBA00023027"/>
    </source>
</evidence>
<dbReference type="PRINTS" id="PR00368">
    <property type="entry name" value="FADPNR"/>
</dbReference>
<feature type="domain" description="FAD/NAD(P)-binding" evidence="8">
    <location>
        <begin position="16"/>
        <end position="344"/>
    </location>
</feature>
<dbReference type="InterPro" id="IPR036188">
    <property type="entry name" value="FAD/NAD-bd_sf"/>
</dbReference>
<evidence type="ECO:0000313" key="9">
    <source>
        <dbReference type="EMBL" id="MFC4033199.1"/>
    </source>
</evidence>
<proteinExistence type="inferred from homology"/>
<gene>
    <name evidence="9" type="ORF">ACFO3J_17130</name>
</gene>
<feature type="domain" description="Pyridine nucleotide-disulphide oxidoreductase dimerisation" evidence="7">
    <location>
        <begin position="383"/>
        <end position="488"/>
    </location>
</feature>
<dbReference type="EC" id="1.-.-.-" evidence="9"/>
<dbReference type="GO" id="GO:0016491">
    <property type="term" value="F:oxidoreductase activity"/>
    <property type="evidence" value="ECO:0007669"/>
    <property type="project" value="UniProtKB-KW"/>
</dbReference>
<keyword evidence="9" id="KW-0560">Oxidoreductase</keyword>
<organism evidence="9 10">
    <name type="scientific">Streptomyces polygonati</name>
    <dbReference type="NCBI Taxonomy" id="1617087"/>
    <lineage>
        <taxon>Bacteria</taxon>
        <taxon>Bacillati</taxon>
        <taxon>Actinomycetota</taxon>
        <taxon>Actinomycetes</taxon>
        <taxon>Kitasatosporales</taxon>
        <taxon>Streptomycetaceae</taxon>
        <taxon>Streptomyces</taxon>
    </lineage>
</organism>
<evidence type="ECO:0000256" key="2">
    <source>
        <dbReference type="ARBA" id="ARBA00007532"/>
    </source>
</evidence>
<dbReference type="PANTHER" id="PTHR22912:SF151">
    <property type="entry name" value="DIHYDROLIPOYL DEHYDROGENASE, MITOCHONDRIAL"/>
    <property type="match status" value="1"/>
</dbReference>
<evidence type="ECO:0000256" key="3">
    <source>
        <dbReference type="ARBA" id="ARBA00022630"/>
    </source>
</evidence>
<evidence type="ECO:0000313" key="10">
    <source>
        <dbReference type="Proteomes" id="UP001595765"/>
    </source>
</evidence>
<feature type="region of interest" description="Disordered" evidence="6">
    <location>
        <begin position="362"/>
        <end position="406"/>
    </location>
</feature>
<dbReference type="Pfam" id="PF07992">
    <property type="entry name" value="Pyr_redox_2"/>
    <property type="match status" value="1"/>
</dbReference>
<dbReference type="Gene3D" id="3.50.50.60">
    <property type="entry name" value="FAD/NAD(P)-binding domain"/>
    <property type="match status" value="2"/>
</dbReference>
<dbReference type="EMBL" id="JBHSBB010000011">
    <property type="protein sequence ID" value="MFC4033199.1"/>
    <property type="molecule type" value="Genomic_DNA"/>
</dbReference>
<sequence length="505" mass="52883">MAGKAASVDPDRSEWDVIVLGGAAAGENVAQYATQFSDLDAVIVEAELVGGECSYWACMPSKALLRPADVLTNGRHVPGVSSLVAGRGLDVPAVLARRDTVVNGLDDASQVKWALDTGIDVIRGYGRLTGERTVEVVTAAGDSRTLTARHTVVIDTGSCTTVPPVPGLAEAGAWTSRDVTNVHEVPRRVVVYGGGVVACEAATWLRALGVEELTVVYRSPDLLARFEPFAGRMVADQLRDAGVRLLPGRSAVEVRRADPRGTGVGLPHGGEVTLRLDDGAALVADELVLATGRTPNTQDIGLSSVGCPDGGFLAVDDQQAVRAVSGSWLYAIGDVCGRALLTHMGKYQARIAGEVIAARAAGRRPTDADDEPLSVAAGHRGSPQVTFTQPEVGSAGMTERQAREAGVDVETAEYDMAGLAGTFVMREDYVGRAKLVVDRATDTVVGATFVGSGVADLVHSATTAVVARLPLSVLWHVVPSYPTASEVWLRLLETVRTRRAAGPTP</sequence>
<dbReference type="SUPFAM" id="SSF51905">
    <property type="entry name" value="FAD/NAD(P)-binding domain"/>
    <property type="match status" value="1"/>
</dbReference>
<dbReference type="InterPro" id="IPR016156">
    <property type="entry name" value="FAD/NAD-linked_Rdtase_dimer_sf"/>
</dbReference>
<keyword evidence="10" id="KW-1185">Reference proteome</keyword>
<protein>
    <submittedName>
        <fullName evidence="9">Dihydrolipoyl dehydrogenase family protein</fullName>
        <ecNumber evidence="9">1.-.-.-</ecNumber>
    </submittedName>
</protein>
<keyword evidence="4" id="KW-0274">FAD</keyword>
<evidence type="ECO:0000256" key="1">
    <source>
        <dbReference type="ARBA" id="ARBA00001974"/>
    </source>
</evidence>
<evidence type="ECO:0000259" key="8">
    <source>
        <dbReference type="Pfam" id="PF07992"/>
    </source>
</evidence>
<comment type="caution">
    <text evidence="9">The sequence shown here is derived from an EMBL/GenBank/DDBJ whole genome shotgun (WGS) entry which is preliminary data.</text>
</comment>
<dbReference type="RefSeq" id="WP_386430295.1">
    <property type="nucleotide sequence ID" value="NZ_JBHSBB010000011.1"/>
</dbReference>
<accession>A0ABV8HMH5</accession>
<dbReference type="SUPFAM" id="SSF55424">
    <property type="entry name" value="FAD/NAD-linked reductases, dimerisation (C-terminal) domain"/>
    <property type="match status" value="1"/>
</dbReference>
<evidence type="ECO:0000256" key="4">
    <source>
        <dbReference type="ARBA" id="ARBA00022827"/>
    </source>
</evidence>
<evidence type="ECO:0000259" key="7">
    <source>
        <dbReference type="Pfam" id="PF02852"/>
    </source>
</evidence>
<dbReference type="InterPro" id="IPR001100">
    <property type="entry name" value="Pyr_nuc-diS_OxRdtase"/>
</dbReference>
<keyword evidence="5" id="KW-0520">NAD</keyword>
<comment type="cofactor">
    <cofactor evidence="1">
        <name>FAD</name>
        <dbReference type="ChEBI" id="CHEBI:57692"/>
    </cofactor>
</comment>
<name>A0ABV8HMH5_9ACTN</name>
<evidence type="ECO:0000256" key="6">
    <source>
        <dbReference type="SAM" id="MobiDB-lite"/>
    </source>
</evidence>
<dbReference type="Gene3D" id="3.30.390.30">
    <property type="match status" value="1"/>
</dbReference>
<dbReference type="PRINTS" id="PR00411">
    <property type="entry name" value="PNDRDTASEI"/>
</dbReference>
<dbReference type="InterPro" id="IPR050151">
    <property type="entry name" value="Class-I_Pyr_Nuc-Dis_Oxidored"/>
</dbReference>